<dbReference type="GO" id="GO:0003677">
    <property type="term" value="F:DNA binding"/>
    <property type="evidence" value="ECO:0007669"/>
    <property type="project" value="UniProtKB-KW"/>
</dbReference>
<dbReference type="PANTHER" id="PTHR30346:SF0">
    <property type="entry name" value="HCA OPERON TRANSCRIPTIONAL ACTIVATOR HCAR"/>
    <property type="match status" value="1"/>
</dbReference>
<evidence type="ECO:0000256" key="2">
    <source>
        <dbReference type="ARBA" id="ARBA00023015"/>
    </source>
</evidence>
<evidence type="ECO:0000256" key="4">
    <source>
        <dbReference type="ARBA" id="ARBA00023163"/>
    </source>
</evidence>
<dbReference type="SUPFAM" id="SSF53850">
    <property type="entry name" value="Periplasmic binding protein-like II"/>
    <property type="match status" value="1"/>
</dbReference>
<dbReference type="Gene3D" id="3.40.190.10">
    <property type="entry name" value="Periplasmic binding protein-like II"/>
    <property type="match status" value="1"/>
</dbReference>
<dbReference type="FunFam" id="3.40.190.10:FF:000140">
    <property type="entry name" value="Transcriptional regulator, LysR family"/>
    <property type="match status" value="1"/>
</dbReference>
<gene>
    <name evidence="6" type="ORF">FC695_32200</name>
</gene>
<dbReference type="GO" id="GO:0003700">
    <property type="term" value="F:DNA-binding transcription factor activity"/>
    <property type="evidence" value="ECO:0007669"/>
    <property type="project" value="TreeGrafter"/>
</dbReference>
<organism evidence="6 7">
    <name type="scientific">Bacillus cereus</name>
    <dbReference type="NCBI Taxonomy" id="1396"/>
    <lineage>
        <taxon>Bacteria</taxon>
        <taxon>Bacillati</taxon>
        <taxon>Bacillota</taxon>
        <taxon>Bacilli</taxon>
        <taxon>Bacillales</taxon>
        <taxon>Bacillaceae</taxon>
        <taxon>Bacillus</taxon>
        <taxon>Bacillus cereus group</taxon>
    </lineage>
</organism>
<evidence type="ECO:0000313" key="6">
    <source>
        <dbReference type="EMBL" id="TKI91826.1"/>
    </source>
</evidence>
<keyword evidence="2" id="KW-0805">Transcription regulation</keyword>
<accession>A0A9X9F2X9</accession>
<dbReference type="AlphaFoldDB" id="A0A9X9F2X9"/>
<name>A0A9X9F2X9_BACCE</name>
<proteinExistence type="inferred from homology"/>
<protein>
    <submittedName>
        <fullName evidence="6">LysR family transcriptional regulator</fullName>
    </submittedName>
</protein>
<feature type="non-terminal residue" evidence="6">
    <location>
        <position position="1"/>
    </location>
</feature>
<dbReference type="EMBL" id="SZOH01003096">
    <property type="protein sequence ID" value="TKI91826.1"/>
    <property type="molecule type" value="Genomic_DNA"/>
</dbReference>
<dbReference type="Proteomes" id="UP000308444">
    <property type="component" value="Unassembled WGS sequence"/>
</dbReference>
<evidence type="ECO:0000313" key="7">
    <source>
        <dbReference type="Proteomes" id="UP000308444"/>
    </source>
</evidence>
<dbReference type="GO" id="GO:0032993">
    <property type="term" value="C:protein-DNA complex"/>
    <property type="evidence" value="ECO:0007669"/>
    <property type="project" value="TreeGrafter"/>
</dbReference>
<sequence>CTLCLPKAHPLAEKDEIHIEDLRDEPFVFITRPVWPALYDTILSLCREVGFSPRIVQEATEYQTVMGLVAAGIGITVIPVSANKLYKTEVVYKELYDSNFVAEMSVAYKKMNSNPELLEFLKIAREKKRIEVEDE</sequence>
<evidence type="ECO:0000259" key="5">
    <source>
        <dbReference type="Pfam" id="PF03466"/>
    </source>
</evidence>
<keyword evidence="4" id="KW-0804">Transcription</keyword>
<evidence type="ECO:0000256" key="1">
    <source>
        <dbReference type="ARBA" id="ARBA00009437"/>
    </source>
</evidence>
<comment type="caution">
    <text evidence="6">The sequence shown here is derived from an EMBL/GenBank/DDBJ whole genome shotgun (WGS) entry which is preliminary data.</text>
</comment>
<keyword evidence="3" id="KW-0238">DNA-binding</keyword>
<dbReference type="InterPro" id="IPR005119">
    <property type="entry name" value="LysR_subst-bd"/>
</dbReference>
<reference evidence="6 7" key="1">
    <citation type="journal article" date="2019" name="Environ. Microbiol.">
        <title>An active ?-lactamase is a part of an orchestrated cell wall stress resistance network of Bacillus subtilis and related rhizosphere species.</title>
        <authorList>
            <person name="Bucher T."/>
            <person name="Keren-Paz A."/>
            <person name="Hausser J."/>
            <person name="Olender T."/>
            <person name="Cytryn E."/>
            <person name="Kolodkin-Gal I."/>
        </authorList>
    </citation>
    <scope>NUCLEOTIDE SEQUENCE [LARGE SCALE GENOMIC DNA]</scope>
    <source>
        <strain evidence="6 7">I32</strain>
    </source>
</reference>
<dbReference type="PANTHER" id="PTHR30346">
    <property type="entry name" value="TRANSCRIPTIONAL DUAL REGULATOR HCAR-RELATED"/>
    <property type="match status" value="1"/>
</dbReference>
<dbReference type="Pfam" id="PF03466">
    <property type="entry name" value="LysR_substrate"/>
    <property type="match status" value="1"/>
</dbReference>
<feature type="domain" description="LysR substrate-binding" evidence="5">
    <location>
        <begin position="3"/>
        <end position="127"/>
    </location>
</feature>
<comment type="similarity">
    <text evidence="1">Belongs to the LysR transcriptional regulatory family.</text>
</comment>
<evidence type="ECO:0000256" key="3">
    <source>
        <dbReference type="ARBA" id="ARBA00023125"/>
    </source>
</evidence>